<dbReference type="EMBL" id="OV725081">
    <property type="protein sequence ID" value="CAH1403852.1"/>
    <property type="molecule type" value="Genomic_DNA"/>
</dbReference>
<evidence type="ECO:0000313" key="4">
    <source>
        <dbReference type="EMBL" id="CAH1403852.1"/>
    </source>
</evidence>
<evidence type="ECO:0000259" key="3">
    <source>
        <dbReference type="Pfam" id="PF05002"/>
    </source>
</evidence>
<evidence type="ECO:0000256" key="1">
    <source>
        <dbReference type="SAM" id="MobiDB-lite"/>
    </source>
</evidence>
<dbReference type="InterPro" id="IPR008978">
    <property type="entry name" value="HSP20-like_chaperone"/>
</dbReference>
<dbReference type="Pfam" id="PF05002">
    <property type="entry name" value="SGS"/>
    <property type="match status" value="1"/>
</dbReference>
<feature type="domain" description="CS" evidence="2">
    <location>
        <begin position="28"/>
        <end position="103"/>
    </location>
</feature>
<dbReference type="GO" id="GO:0005737">
    <property type="term" value="C:cytoplasm"/>
    <property type="evidence" value="ECO:0007669"/>
    <property type="project" value="UniProtKB-ARBA"/>
</dbReference>
<dbReference type="AlphaFoldDB" id="A0A9P0HLC5"/>
<feature type="domain" description="SGS" evidence="3">
    <location>
        <begin position="125"/>
        <end position="201"/>
    </location>
</feature>
<accession>A0A9P0HLC5</accession>
<reference evidence="4" key="1">
    <citation type="submission" date="2022-01" db="EMBL/GenBank/DDBJ databases">
        <authorList>
            <person name="King R."/>
        </authorList>
    </citation>
    <scope>NUCLEOTIDE SEQUENCE</scope>
</reference>
<dbReference type="OrthoDB" id="1898560at2759"/>
<dbReference type="InterPro" id="IPR007052">
    <property type="entry name" value="CS_dom"/>
</dbReference>
<dbReference type="InterPro" id="IPR044563">
    <property type="entry name" value="Sgt1-like"/>
</dbReference>
<evidence type="ECO:0000259" key="2">
    <source>
        <dbReference type="Pfam" id="PF04969"/>
    </source>
</evidence>
<dbReference type="GO" id="GO:0051087">
    <property type="term" value="F:protein-folding chaperone binding"/>
    <property type="evidence" value="ECO:0007669"/>
    <property type="project" value="InterPro"/>
</dbReference>
<organism evidence="4 5">
    <name type="scientific">Nezara viridula</name>
    <name type="common">Southern green stink bug</name>
    <name type="synonym">Cimex viridulus</name>
    <dbReference type="NCBI Taxonomy" id="85310"/>
    <lineage>
        <taxon>Eukaryota</taxon>
        <taxon>Metazoa</taxon>
        <taxon>Ecdysozoa</taxon>
        <taxon>Arthropoda</taxon>
        <taxon>Hexapoda</taxon>
        <taxon>Insecta</taxon>
        <taxon>Pterygota</taxon>
        <taxon>Neoptera</taxon>
        <taxon>Paraneoptera</taxon>
        <taxon>Hemiptera</taxon>
        <taxon>Heteroptera</taxon>
        <taxon>Panheteroptera</taxon>
        <taxon>Pentatomomorpha</taxon>
        <taxon>Pentatomoidea</taxon>
        <taxon>Pentatomidae</taxon>
        <taxon>Pentatominae</taxon>
        <taxon>Nezara</taxon>
    </lineage>
</organism>
<keyword evidence="5" id="KW-1185">Reference proteome</keyword>
<dbReference type="FunFam" id="2.60.40.790:FF:000012">
    <property type="entry name" value="SGT1 homolog, MIS12 kinetochore complex assembly cochaperone"/>
    <property type="match status" value="1"/>
</dbReference>
<protein>
    <submittedName>
        <fullName evidence="4">Uncharacterized protein</fullName>
    </submittedName>
</protein>
<proteinExistence type="predicted"/>
<dbReference type="PANTHER" id="PTHR45862">
    <property type="entry name" value="PROTEIN SGT1 HOMOLOG"/>
    <property type="match status" value="1"/>
</dbReference>
<evidence type="ECO:0000313" key="5">
    <source>
        <dbReference type="Proteomes" id="UP001152798"/>
    </source>
</evidence>
<dbReference type="InterPro" id="IPR007699">
    <property type="entry name" value="SGS_dom"/>
</dbReference>
<dbReference type="Pfam" id="PF04969">
    <property type="entry name" value="CS"/>
    <property type="match status" value="1"/>
</dbReference>
<dbReference type="SUPFAM" id="SSF49764">
    <property type="entry name" value="HSP20-like chaperones"/>
    <property type="match status" value="1"/>
</dbReference>
<sequence>MSSSASSDSSTLTAEQAEAKAPNTPSLKLDWYQTETQVVLNVLAKNVDQDKLKVNFSDAEIDLNIALKDGSEHEKTIYLLQDIVPDQCKYKVMPTKIEMRLPKKIGVHWSSLEKTEKPLTKKTERNWDKFVSQLEDDKQEGEAVLNALFQKIYSEGSDEVKKAMNKSFLESGGTELNTNWDAVSKGRVTIKPPEGMEWRTWEK</sequence>
<feature type="region of interest" description="Disordered" evidence="1">
    <location>
        <begin position="1"/>
        <end position="25"/>
    </location>
</feature>
<dbReference type="CDD" id="cd06466">
    <property type="entry name" value="p23_CS_SGT1_like"/>
    <property type="match status" value="1"/>
</dbReference>
<dbReference type="Proteomes" id="UP001152798">
    <property type="component" value="Chromosome 5"/>
</dbReference>
<dbReference type="Gene3D" id="2.60.40.790">
    <property type="match status" value="1"/>
</dbReference>
<feature type="compositionally biased region" description="Low complexity" evidence="1">
    <location>
        <begin position="1"/>
        <end position="10"/>
    </location>
</feature>
<name>A0A9P0HLC5_NEZVI</name>
<gene>
    <name evidence="4" type="ORF">NEZAVI_LOCUS12380</name>
</gene>